<keyword evidence="10" id="KW-0406">Ion transport</keyword>
<feature type="transmembrane region" description="Helical" evidence="10">
    <location>
        <begin position="116"/>
        <end position="138"/>
    </location>
</feature>
<evidence type="ECO:0000256" key="3">
    <source>
        <dbReference type="ARBA" id="ARBA00022692"/>
    </source>
</evidence>
<feature type="binding site" evidence="10">
    <location>
        <position position="94"/>
    </location>
    <ligand>
        <name>Na(+)</name>
        <dbReference type="ChEBI" id="CHEBI:29101"/>
        <note>structural</note>
    </ligand>
</feature>
<evidence type="ECO:0000256" key="9">
    <source>
        <dbReference type="ARBA" id="ARBA00049940"/>
    </source>
</evidence>
<comment type="catalytic activity">
    <reaction evidence="8">
        <text>fluoride(in) = fluoride(out)</text>
        <dbReference type="Rhea" id="RHEA:76159"/>
        <dbReference type="ChEBI" id="CHEBI:17051"/>
    </reaction>
    <physiologicalReaction direction="left-to-right" evidence="8">
        <dbReference type="Rhea" id="RHEA:76160"/>
    </physiologicalReaction>
</comment>
<evidence type="ECO:0000256" key="4">
    <source>
        <dbReference type="ARBA" id="ARBA00022989"/>
    </source>
</evidence>
<organism evidence="11 12">
    <name type="scientific">Isoptericola halotolerans</name>
    <dbReference type="NCBI Taxonomy" id="300560"/>
    <lineage>
        <taxon>Bacteria</taxon>
        <taxon>Bacillati</taxon>
        <taxon>Actinomycetota</taxon>
        <taxon>Actinomycetes</taxon>
        <taxon>Micrococcales</taxon>
        <taxon>Promicromonosporaceae</taxon>
        <taxon>Isoptericola</taxon>
    </lineage>
</organism>
<protein>
    <recommendedName>
        <fullName evidence="10">Fluoride-specific ion channel FluC</fullName>
    </recommendedName>
</protein>
<comment type="activity regulation">
    <text evidence="10">Na(+) is not transported, but it plays an essential structural role and its presence is essential for fluoride channel function.</text>
</comment>
<comment type="similarity">
    <text evidence="7 10">Belongs to the fluoride channel Fluc/FEX (TC 1.A.43) family.</text>
</comment>
<feature type="binding site" evidence="10">
    <location>
        <position position="91"/>
    </location>
    <ligand>
        <name>Na(+)</name>
        <dbReference type="ChEBI" id="CHEBI:29101"/>
        <note>structural</note>
    </ligand>
</feature>
<keyword evidence="6 10" id="KW-0407">Ion channel</keyword>
<reference evidence="11 12" key="1">
    <citation type="submission" date="2018-03" db="EMBL/GenBank/DDBJ databases">
        <title>Comparative analysis of microorganisms from saline springs in Andes Mountain Range, Colombia.</title>
        <authorList>
            <person name="Rubin E."/>
        </authorList>
    </citation>
    <scope>NUCLEOTIDE SEQUENCE [LARGE SCALE GENOMIC DNA]</scope>
    <source>
        <strain evidence="11 12">CG 23</strain>
    </source>
</reference>
<dbReference type="EMBL" id="PVTX01000002">
    <property type="protein sequence ID" value="PRZ08530.1"/>
    <property type="molecule type" value="Genomic_DNA"/>
</dbReference>
<feature type="transmembrane region" description="Helical" evidence="10">
    <location>
        <begin position="48"/>
        <end position="69"/>
    </location>
</feature>
<keyword evidence="10" id="KW-0479">Metal-binding</keyword>
<proteinExistence type="inferred from homology"/>
<dbReference type="HAMAP" id="MF_00454">
    <property type="entry name" value="FluC"/>
    <property type="match status" value="1"/>
</dbReference>
<comment type="subcellular location">
    <subcellularLocation>
        <location evidence="1 10">Cell membrane</location>
        <topology evidence="1 10">Multi-pass membrane protein</topology>
    </subcellularLocation>
</comment>
<keyword evidence="5 10" id="KW-0472">Membrane</keyword>
<evidence type="ECO:0000256" key="8">
    <source>
        <dbReference type="ARBA" id="ARBA00035585"/>
    </source>
</evidence>
<keyword evidence="12" id="KW-1185">Reference proteome</keyword>
<evidence type="ECO:0000256" key="6">
    <source>
        <dbReference type="ARBA" id="ARBA00023303"/>
    </source>
</evidence>
<feature type="transmembrane region" description="Helical" evidence="10">
    <location>
        <begin position="81"/>
        <end position="101"/>
    </location>
</feature>
<evidence type="ECO:0000313" key="12">
    <source>
        <dbReference type="Proteomes" id="UP000239895"/>
    </source>
</evidence>
<evidence type="ECO:0000256" key="1">
    <source>
        <dbReference type="ARBA" id="ARBA00004651"/>
    </source>
</evidence>
<keyword evidence="4 10" id="KW-1133">Transmembrane helix</keyword>
<keyword evidence="10" id="KW-0915">Sodium</keyword>
<keyword evidence="10" id="KW-0813">Transport</keyword>
<dbReference type="InterPro" id="IPR003691">
    <property type="entry name" value="FluC"/>
</dbReference>
<evidence type="ECO:0000313" key="11">
    <source>
        <dbReference type="EMBL" id="PRZ08530.1"/>
    </source>
</evidence>
<dbReference type="PANTHER" id="PTHR28259:SF1">
    <property type="entry name" value="FLUORIDE EXPORT PROTEIN 1-RELATED"/>
    <property type="match status" value="1"/>
</dbReference>
<accession>A0ABX5EGB0</accession>
<name>A0ABX5EGB0_9MICO</name>
<evidence type="ECO:0000256" key="5">
    <source>
        <dbReference type="ARBA" id="ARBA00023136"/>
    </source>
</evidence>
<dbReference type="Proteomes" id="UP000239895">
    <property type="component" value="Unassembled WGS sequence"/>
</dbReference>
<comment type="caution">
    <text evidence="11">The sequence shown here is derived from an EMBL/GenBank/DDBJ whole genome shotgun (WGS) entry which is preliminary data.</text>
</comment>
<dbReference type="Pfam" id="PF02537">
    <property type="entry name" value="CRCB"/>
    <property type="match status" value="1"/>
</dbReference>
<dbReference type="PANTHER" id="PTHR28259">
    <property type="entry name" value="FLUORIDE EXPORT PROTEIN 1-RELATED"/>
    <property type="match status" value="1"/>
</dbReference>
<evidence type="ECO:0000256" key="2">
    <source>
        <dbReference type="ARBA" id="ARBA00022475"/>
    </source>
</evidence>
<keyword evidence="2 10" id="KW-1003">Cell membrane</keyword>
<comment type="function">
    <text evidence="9 10">Fluoride-specific ion channel. Important for reducing fluoride concentration in the cell, thus reducing its toxicity.</text>
</comment>
<gene>
    <name evidence="10" type="primary">fluC</name>
    <name evidence="10" type="synonym">crcB</name>
    <name evidence="11" type="ORF">BCL65_10272</name>
</gene>
<sequence length="153" mass="15966">MMVPVTSPRPPHRDLRLLGLVALGGAVGSGLRYAVSLALPAEPDGWPWATFAVNVVGAFALGWLLEALAVHGRETDRLRRLRLFGGTGVLGGFTTYSSLALDVETLLSGGQWQTALAYSGATLLLGLVAALLGVLAGLRTSRGPRGPRPGRGR</sequence>
<evidence type="ECO:0000256" key="7">
    <source>
        <dbReference type="ARBA" id="ARBA00035120"/>
    </source>
</evidence>
<keyword evidence="3 10" id="KW-0812">Transmembrane</keyword>
<evidence type="ECO:0000256" key="10">
    <source>
        <dbReference type="HAMAP-Rule" id="MF_00454"/>
    </source>
</evidence>